<keyword evidence="3" id="KW-1185">Reference proteome</keyword>
<reference evidence="2" key="1">
    <citation type="submission" date="2022-11" db="EMBL/GenBank/DDBJ databases">
        <authorList>
            <person name="Hyden B.L."/>
            <person name="Feng K."/>
            <person name="Yates T."/>
            <person name="Jawdy S."/>
            <person name="Smart L.B."/>
            <person name="Muchero W."/>
        </authorList>
    </citation>
    <scope>NUCLEOTIDE SEQUENCE</scope>
    <source>
        <tissue evidence="2">Shoot tip</tissue>
    </source>
</reference>
<protein>
    <submittedName>
        <fullName evidence="2">Uncharacterized protein</fullName>
    </submittedName>
</protein>
<gene>
    <name evidence="2" type="ORF">OIU74_012625</name>
</gene>
<evidence type="ECO:0000313" key="3">
    <source>
        <dbReference type="Proteomes" id="UP001151752"/>
    </source>
</evidence>
<feature type="compositionally biased region" description="Polar residues" evidence="1">
    <location>
        <begin position="132"/>
        <end position="146"/>
    </location>
</feature>
<dbReference type="Pfam" id="PF21737">
    <property type="entry name" value="DUF6865"/>
    <property type="match status" value="1"/>
</dbReference>
<feature type="region of interest" description="Disordered" evidence="1">
    <location>
        <begin position="132"/>
        <end position="156"/>
    </location>
</feature>
<organism evidence="2 3">
    <name type="scientific">Salix koriyanagi</name>
    <dbReference type="NCBI Taxonomy" id="2511006"/>
    <lineage>
        <taxon>Eukaryota</taxon>
        <taxon>Viridiplantae</taxon>
        <taxon>Streptophyta</taxon>
        <taxon>Embryophyta</taxon>
        <taxon>Tracheophyta</taxon>
        <taxon>Spermatophyta</taxon>
        <taxon>Magnoliopsida</taxon>
        <taxon>eudicotyledons</taxon>
        <taxon>Gunneridae</taxon>
        <taxon>Pentapetalae</taxon>
        <taxon>rosids</taxon>
        <taxon>fabids</taxon>
        <taxon>Malpighiales</taxon>
        <taxon>Salicaceae</taxon>
        <taxon>Saliceae</taxon>
        <taxon>Salix</taxon>
    </lineage>
</organism>
<proteinExistence type="predicted"/>
<evidence type="ECO:0000313" key="2">
    <source>
        <dbReference type="EMBL" id="KAJ6701301.1"/>
    </source>
</evidence>
<evidence type="ECO:0000256" key="1">
    <source>
        <dbReference type="SAM" id="MobiDB-lite"/>
    </source>
</evidence>
<dbReference type="PANTHER" id="PTHR35282">
    <property type="entry name" value="F5D14.24 PROTEIN"/>
    <property type="match status" value="1"/>
</dbReference>
<comment type="caution">
    <text evidence="2">The sequence shown here is derived from an EMBL/GenBank/DDBJ whole genome shotgun (WGS) entry which is preliminary data.</text>
</comment>
<sequence>MQILHSQTLMLFSKLPNFFIIMPKWRIKRIGISDRRSTGVDTSVVRSIKRKKSTSACLAGSHWEKVRHFMDNKAAREKIAQELARESLIGISYCLPDKVHNSEGVPQSVNDEEKLPVINGDGAEKYRSELMSISDSQSPDTATSPANLKDLLEVST</sequence>
<dbReference type="EMBL" id="JAPFFM010000016">
    <property type="protein sequence ID" value="KAJ6701301.1"/>
    <property type="molecule type" value="Genomic_DNA"/>
</dbReference>
<dbReference type="InterPro" id="IPR049198">
    <property type="entry name" value="DUF6865"/>
</dbReference>
<reference evidence="2" key="2">
    <citation type="journal article" date="2023" name="Int. J. Mol. Sci.">
        <title>De Novo Assembly and Annotation of 11 Diverse Shrub Willow (Salix) Genomes Reveals Novel Gene Organization in Sex-Linked Regions.</title>
        <authorList>
            <person name="Hyden B."/>
            <person name="Feng K."/>
            <person name="Yates T.B."/>
            <person name="Jawdy S."/>
            <person name="Cereghino C."/>
            <person name="Smart L.B."/>
            <person name="Muchero W."/>
        </authorList>
    </citation>
    <scope>NUCLEOTIDE SEQUENCE</scope>
    <source>
        <tissue evidence="2">Shoot tip</tissue>
    </source>
</reference>
<dbReference type="AlphaFoldDB" id="A0A9Q0Q7P4"/>
<dbReference type="Proteomes" id="UP001151752">
    <property type="component" value="Chromosome 1"/>
</dbReference>
<dbReference type="PANTHER" id="PTHR35282:SF11">
    <property type="entry name" value="EG5651"/>
    <property type="match status" value="1"/>
</dbReference>
<name>A0A9Q0Q7P4_9ROSI</name>
<accession>A0A9Q0Q7P4</accession>